<name>A0A0M6XVM1_9HYPH</name>
<dbReference type="STRING" id="187304.B0E33_00090"/>
<evidence type="ECO:0000256" key="1">
    <source>
        <dbReference type="SAM" id="MobiDB-lite"/>
    </source>
</evidence>
<feature type="chain" id="PRO_5005807115" evidence="2">
    <location>
        <begin position="28"/>
        <end position="112"/>
    </location>
</feature>
<dbReference type="RefSeq" id="WP_023004080.1">
    <property type="nucleotide sequence ID" value="NZ_CP045617.1"/>
</dbReference>
<evidence type="ECO:0000313" key="4">
    <source>
        <dbReference type="Proteomes" id="UP000048926"/>
    </source>
</evidence>
<evidence type="ECO:0000313" key="3">
    <source>
        <dbReference type="EMBL" id="CTQ41894.1"/>
    </source>
</evidence>
<dbReference type="AlphaFoldDB" id="A0A0M6XVM1"/>
<gene>
    <name evidence="3" type="ORF">LAL4801_00314</name>
</gene>
<dbReference type="EMBL" id="CXST01000001">
    <property type="protein sequence ID" value="CTQ41894.1"/>
    <property type="molecule type" value="Genomic_DNA"/>
</dbReference>
<sequence length="112" mass="11506">MLTLKKTIVPLMSAFIASTAMVSFAQAEDPCGSDGSGDKPIVACPEANAAAAADAPVDAPKAMVGDLDGDEPLTAEQQVEGRVENHASTKMDLDGNQATNQPLMDKTDGNDS</sequence>
<evidence type="ECO:0000256" key="2">
    <source>
        <dbReference type="SAM" id="SignalP"/>
    </source>
</evidence>
<keyword evidence="4" id="KW-1185">Reference proteome</keyword>
<dbReference type="KEGG" id="lagg:B0E33_00090"/>
<proteinExistence type="predicted"/>
<organism evidence="3 4">
    <name type="scientific">Roseibium aggregatum</name>
    <dbReference type="NCBI Taxonomy" id="187304"/>
    <lineage>
        <taxon>Bacteria</taxon>
        <taxon>Pseudomonadati</taxon>
        <taxon>Pseudomonadota</taxon>
        <taxon>Alphaproteobacteria</taxon>
        <taxon>Hyphomicrobiales</taxon>
        <taxon>Stappiaceae</taxon>
        <taxon>Roseibium</taxon>
    </lineage>
</organism>
<feature type="region of interest" description="Disordered" evidence="1">
    <location>
        <begin position="60"/>
        <end position="112"/>
    </location>
</feature>
<accession>A0A0M6XVM1</accession>
<reference evidence="4" key="1">
    <citation type="submission" date="2015-07" db="EMBL/GenBank/DDBJ databases">
        <authorList>
            <person name="Rodrigo-Torres Lidia"/>
            <person name="Arahal R.David."/>
        </authorList>
    </citation>
    <scope>NUCLEOTIDE SEQUENCE [LARGE SCALE GENOMIC DNA]</scope>
    <source>
        <strain evidence="4">CECT 4801</strain>
    </source>
</reference>
<feature type="signal peptide" evidence="2">
    <location>
        <begin position="1"/>
        <end position="27"/>
    </location>
</feature>
<protein>
    <submittedName>
        <fullName evidence="3">Uncharacterized protein</fullName>
    </submittedName>
</protein>
<dbReference type="OrthoDB" id="7858883at2"/>
<feature type="compositionally biased region" description="Basic and acidic residues" evidence="1">
    <location>
        <begin position="79"/>
        <end position="93"/>
    </location>
</feature>
<keyword evidence="2" id="KW-0732">Signal</keyword>
<dbReference type="Proteomes" id="UP000048926">
    <property type="component" value="Unassembled WGS sequence"/>
</dbReference>